<comment type="caution">
    <text evidence="1">The sequence shown here is derived from an EMBL/GenBank/DDBJ whole genome shotgun (WGS) entry which is preliminary data.</text>
</comment>
<gene>
    <name evidence="1" type="primary">A08g504440.1_BraROA</name>
    <name evidence="1" type="ORF">IGI04_030178</name>
</gene>
<proteinExistence type="predicted"/>
<evidence type="ECO:0000313" key="1">
    <source>
        <dbReference type="EMBL" id="KAG5388637.1"/>
    </source>
</evidence>
<sequence length="83" mass="9699">MACNFQINDEPKKNHLHAVSRLKAVNEEEDQGKKSRKKLGCWLYVNHGKVNLGDDEHKSILCVDGYYFEAMRRMDQPAYINRC</sequence>
<keyword evidence="2" id="KW-1185">Reference proteome</keyword>
<evidence type="ECO:0008006" key="3">
    <source>
        <dbReference type="Google" id="ProtNLM"/>
    </source>
</evidence>
<accession>A0ABQ7LPY2</accession>
<dbReference type="EMBL" id="JADBGQ010000007">
    <property type="protein sequence ID" value="KAG5388637.1"/>
    <property type="molecule type" value="Genomic_DNA"/>
</dbReference>
<dbReference type="Proteomes" id="UP000823674">
    <property type="component" value="Chromosome A08"/>
</dbReference>
<organism evidence="1 2">
    <name type="scientific">Brassica rapa subsp. trilocularis</name>
    <dbReference type="NCBI Taxonomy" id="1813537"/>
    <lineage>
        <taxon>Eukaryota</taxon>
        <taxon>Viridiplantae</taxon>
        <taxon>Streptophyta</taxon>
        <taxon>Embryophyta</taxon>
        <taxon>Tracheophyta</taxon>
        <taxon>Spermatophyta</taxon>
        <taxon>Magnoliopsida</taxon>
        <taxon>eudicotyledons</taxon>
        <taxon>Gunneridae</taxon>
        <taxon>Pentapetalae</taxon>
        <taxon>rosids</taxon>
        <taxon>malvids</taxon>
        <taxon>Brassicales</taxon>
        <taxon>Brassicaceae</taxon>
        <taxon>Brassiceae</taxon>
        <taxon>Brassica</taxon>
    </lineage>
</organism>
<name>A0ABQ7LPY2_BRACM</name>
<evidence type="ECO:0000313" key="2">
    <source>
        <dbReference type="Proteomes" id="UP000823674"/>
    </source>
</evidence>
<protein>
    <recommendedName>
        <fullName evidence="3">BAH domain-containing protein</fullName>
    </recommendedName>
</protein>
<reference evidence="1 2" key="1">
    <citation type="submission" date="2021-03" db="EMBL/GenBank/DDBJ databases">
        <authorList>
            <person name="King G.J."/>
            <person name="Bancroft I."/>
            <person name="Baten A."/>
            <person name="Bloomfield J."/>
            <person name="Borpatragohain P."/>
            <person name="He Z."/>
            <person name="Irish N."/>
            <person name="Irwin J."/>
            <person name="Liu K."/>
            <person name="Mauleon R.P."/>
            <person name="Moore J."/>
            <person name="Morris R."/>
            <person name="Ostergaard L."/>
            <person name="Wang B."/>
            <person name="Wells R."/>
        </authorList>
    </citation>
    <scope>NUCLEOTIDE SEQUENCE [LARGE SCALE GENOMIC DNA]</scope>
    <source>
        <strain evidence="1">R-o-18</strain>
        <tissue evidence="1">Leaf</tissue>
    </source>
</reference>